<dbReference type="eggNOG" id="COG1404">
    <property type="taxonomic scope" value="Bacteria"/>
</dbReference>
<keyword evidence="5" id="KW-0732">Signal</keyword>
<evidence type="ECO:0000259" key="6">
    <source>
        <dbReference type="PROSITE" id="PS50093"/>
    </source>
</evidence>
<protein>
    <submittedName>
        <fullName evidence="7">PKD domain protein</fullName>
    </submittedName>
</protein>
<dbReference type="PROSITE" id="PS00138">
    <property type="entry name" value="SUBTILASE_SER"/>
    <property type="match status" value="1"/>
</dbReference>
<dbReference type="InterPro" id="IPR036852">
    <property type="entry name" value="Peptidase_S8/S53_dom_sf"/>
</dbReference>
<dbReference type="InterPro" id="IPR000601">
    <property type="entry name" value="PKD_dom"/>
</dbReference>
<name>A1ZVU5_MICM2</name>
<keyword evidence="1 4" id="KW-0645">Protease</keyword>
<feature type="domain" description="PKD" evidence="6">
    <location>
        <begin position="1051"/>
        <end position="1111"/>
    </location>
</feature>
<dbReference type="Pfam" id="PF18911">
    <property type="entry name" value="PKD_4"/>
    <property type="match status" value="2"/>
</dbReference>
<keyword evidence="2 4" id="KW-0378">Hydrolase</keyword>
<dbReference type="InterPro" id="IPR013783">
    <property type="entry name" value="Ig-like_fold"/>
</dbReference>
<evidence type="ECO:0000256" key="5">
    <source>
        <dbReference type="SAM" id="SignalP"/>
    </source>
</evidence>
<sequence>MKQTIYFVYCFFIIAFSTHAQQGAFRFSANTSVKDYQPGTIVYKLKPTATQAPAYGRNQTLSYQQPQVLTEFKAAQPIEKFPHGLLPKTTANDDKLAKNELASNGLQQLSGIYTVLVPLSINLEQAISQLRQDPRVIYAEPVYTNFRALKGKPSTKAVLSPNDPELNNQYYLDKVKAKQAWDVQQGAPSMLIGVVDFGFEIDLTIPAAHGDLTNNFFGAIDVGNVFSSDNNLTYSGTQDAHGTQALGITSATPNNSLNIAGIGYNCKYIAVKASDDTGQLTNPFGGVQTAAANGAKVINMSWGRPGQASRFERDFLTAVVEKYDVVLVAAAGQDIETFTTGTERYWYPASYEGIVLSVTGSNQTDEKMGSVDFNEKVGLIAPGQSIRTLTKGNTVIDAAGTSFSAPIVTGAAALVRVQYPSLNAAQVIARLRATANASMVYDVAANSSYTGKLGSGMVDIHKALTEVNPKFVTLSTHSFKDPLAKAGTNAELVCSFKNQLTATANLQVELSTTSAFVSIHQNTATLGALGTLNTTDNFATPFGLSIAANTPANTKAFFTLTFKDGATTLHTLSFYETLNPTFASGNRMINLTANELKLSINDVGRLGIYDDPGATFNLGLNYKGKIILSEAGLMLGTSNSKVSSRIKTTETNFSITRDDKFTSAQSSIQYLINNDTLQDVTTVYEDITNNTERINIEVQQRTRAWRGTNKNHFIIVEYKLRNVSGAMIGHLYAGIFADWNIGDFQDNSVAWEADSSFGYVHNGSTYAGIKLLTTQNQTPTYRAISNSSAALNISGDFTTSEKFTALSNTDLSTNNTANNADVSHVVGAQLSNLAHNETRTVAFALMVADNLNDLKTVSYNAKKQFLIAKTAPLPNLGNPTVCQGSSISLTPSNGTTFEFYAAPPPGLPLHTGRSLNVNNVSVTDTFYVVNKDSLEASATKQVIVNVVQPTASFTLSQDTIEVNETVGLNDLSTGANQWNWDFGNGQTFNGNAPSAQTYSTAGTYQVKLTTTSAAGCTHSLVKPLVVLDCSGNTDAIVTRTDTLDIGGVNDTLSFKNTNTAVVAYQWDFGNGHTSAEANPLQLFTTVGNYTVNLTTTHSNGCKTISTKNLTVINSFTVGVAERLKKQIKLYPNPSEGMFRLALPALPAKALVRLTNVHGQLLYYQQTQHKGAQTIQVNQPHLPPGVYILQIKWGDDVLTKRVIIHVR</sequence>
<dbReference type="EMBL" id="AAWS01000047">
    <property type="protein sequence ID" value="EAY25522.1"/>
    <property type="molecule type" value="Genomic_DNA"/>
</dbReference>
<reference evidence="7 8" key="1">
    <citation type="submission" date="2007-01" db="EMBL/GenBank/DDBJ databases">
        <authorList>
            <person name="Haygood M."/>
            <person name="Podell S."/>
            <person name="Anderson C."/>
            <person name="Hopkinson B."/>
            <person name="Roe K."/>
            <person name="Barbeau K."/>
            <person name="Gaasterland T."/>
            <person name="Ferriera S."/>
            <person name="Johnson J."/>
            <person name="Kravitz S."/>
            <person name="Beeson K."/>
            <person name="Sutton G."/>
            <person name="Rogers Y.-H."/>
            <person name="Friedman R."/>
            <person name="Frazier M."/>
            <person name="Venter J.C."/>
        </authorList>
    </citation>
    <scope>NUCLEOTIDE SEQUENCE [LARGE SCALE GENOMIC DNA]</scope>
    <source>
        <strain evidence="7 8">ATCC 23134</strain>
    </source>
</reference>
<dbReference type="Proteomes" id="UP000004095">
    <property type="component" value="Unassembled WGS sequence"/>
</dbReference>
<dbReference type="Pfam" id="PF00082">
    <property type="entry name" value="Peptidase_S8"/>
    <property type="match status" value="1"/>
</dbReference>
<evidence type="ECO:0000313" key="8">
    <source>
        <dbReference type="Proteomes" id="UP000004095"/>
    </source>
</evidence>
<dbReference type="OrthoDB" id="9813435at2"/>
<organism evidence="7 8">
    <name type="scientific">Microscilla marina ATCC 23134</name>
    <dbReference type="NCBI Taxonomy" id="313606"/>
    <lineage>
        <taxon>Bacteria</taxon>
        <taxon>Pseudomonadati</taxon>
        <taxon>Bacteroidota</taxon>
        <taxon>Cytophagia</taxon>
        <taxon>Cytophagales</taxon>
        <taxon>Microscillaceae</taxon>
        <taxon>Microscilla</taxon>
    </lineage>
</organism>
<accession>A1ZVU5</accession>
<dbReference type="PROSITE" id="PS51892">
    <property type="entry name" value="SUBTILASE"/>
    <property type="match status" value="1"/>
</dbReference>
<evidence type="ECO:0000256" key="1">
    <source>
        <dbReference type="ARBA" id="ARBA00022670"/>
    </source>
</evidence>
<keyword evidence="3 4" id="KW-0720">Serine protease</keyword>
<dbReference type="Gene3D" id="3.40.50.200">
    <property type="entry name" value="Peptidase S8/S53 domain"/>
    <property type="match status" value="1"/>
</dbReference>
<dbReference type="GO" id="GO:0016020">
    <property type="term" value="C:membrane"/>
    <property type="evidence" value="ECO:0007669"/>
    <property type="project" value="TreeGrafter"/>
</dbReference>
<evidence type="ECO:0000256" key="2">
    <source>
        <dbReference type="ARBA" id="ARBA00022801"/>
    </source>
</evidence>
<feature type="active site" description="Charge relay system" evidence="4">
    <location>
        <position position="241"/>
    </location>
</feature>
<keyword evidence="8" id="KW-1185">Reference proteome</keyword>
<dbReference type="eggNOG" id="COG3291">
    <property type="taxonomic scope" value="Bacteria"/>
</dbReference>
<dbReference type="SUPFAM" id="SSF52743">
    <property type="entry name" value="Subtilisin-like"/>
    <property type="match status" value="1"/>
</dbReference>
<feature type="domain" description="PKD" evidence="6">
    <location>
        <begin position="978"/>
        <end position="1015"/>
    </location>
</feature>
<dbReference type="Pfam" id="PF18962">
    <property type="entry name" value="Por_Secre_tail"/>
    <property type="match status" value="1"/>
</dbReference>
<dbReference type="GO" id="GO:0016485">
    <property type="term" value="P:protein processing"/>
    <property type="evidence" value="ECO:0007669"/>
    <property type="project" value="TreeGrafter"/>
</dbReference>
<dbReference type="SMART" id="SM00089">
    <property type="entry name" value="PKD"/>
    <property type="match status" value="2"/>
</dbReference>
<evidence type="ECO:0000256" key="4">
    <source>
        <dbReference type="PROSITE-ProRule" id="PRU01240"/>
    </source>
</evidence>
<dbReference type="AlphaFoldDB" id="A1ZVU5"/>
<evidence type="ECO:0000256" key="3">
    <source>
        <dbReference type="ARBA" id="ARBA00022825"/>
    </source>
</evidence>
<dbReference type="InterPro" id="IPR044023">
    <property type="entry name" value="Ig_7"/>
</dbReference>
<dbReference type="InterPro" id="IPR000209">
    <property type="entry name" value="Peptidase_S8/S53_dom"/>
</dbReference>
<dbReference type="PANTHER" id="PTHR42884:SF14">
    <property type="entry name" value="NEUROENDOCRINE CONVERTASE 1"/>
    <property type="match status" value="1"/>
</dbReference>
<dbReference type="PROSITE" id="PS50093">
    <property type="entry name" value="PKD"/>
    <property type="match status" value="2"/>
</dbReference>
<dbReference type="CDD" id="cd00146">
    <property type="entry name" value="PKD"/>
    <property type="match status" value="2"/>
</dbReference>
<feature type="chain" id="PRO_5002642502" evidence="5">
    <location>
        <begin position="21"/>
        <end position="1206"/>
    </location>
</feature>
<dbReference type="InterPro" id="IPR026444">
    <property type="entry name" value="Secre_tail"/>
</dbReference>
<comment type="caution">
    <text evidence="7">The sequence shown here is derived from an EMBL/GenBank/DDBJ whole genome shotgun (WGS) entry which is preliminary data.</text>
</comment>
<dbReference type="GO" id="GO:0004252">
    <property type="term" value="F:serine-type endopeptidase activity"/>
    <property type="evidence" value="ECO:0007669"/>
    <property type="project" value="UniProtKB-UniRule"/>
</dbReference>
<dbReference type="InterPro" id="IPR022409">
    <property type="entry name" value="PKD/Chitinase_dom"/>
</dbReference>
<dbReference type="InterPro" id="IPR023828">
    <property type="entry name" value="Peptidase_S8_Ser-AS"/>
</dbReference>
<dbReference type="Pfam" id="PF19081">
    <property type="entry name" value="Ig_7"/>
    <property type="match status" value="1"/>
</dbReference>
<dbReference type="SUPFAM" id="SSF49299">
    <property type="entry name" value="PKD domain"/>
    <property type="match status" value="2"/>
</dbReference>
<evidence type="ECO:0000313" key="7">
    <source>
        <dbReference type="EMBL" id="EAY25522.1"/>
    </source>
</evidence>
<feature type="active site" description="Charge relay system" evidence="4">
    <location>
        <position position="202"/>
    </location>
</feature>
<dbReference type="Gene3D" id="2.60.40.10">
    <property type="entry name" value="Immunoglobulins"/>
    <property type="match status" value="2"/>
</dbReference>
<comment type="similarity">
    <text evidence="4">Belongs to the peptidase S8 family.</text>
</comment>
<feature type="signal peptide" evidence="5">
    <location>
        <begin position="1"/>
        <end position="20"/>
    </location>
</feature>
<dbReference type="InterPro" id="IPR035986">
    <property type="entry name" value="PKD_dom_sf"/>
</dbReference>
<gene>
    <name evidence="7" type="ORF">M23134_06221</name>
</gene>
<dbReference type="PANTHER" id="PTHR42884">
    <property type="entry name" value="PROPROTEIN CONVERTASE SUBTILISIN/KEXIN-RELATED"/>
    <property type="match status" value="1"/>
</dbReference>
<dbReference type="NCBIfam" id="TIGR04183">
    <property type="entry name" value="Por_Secre_tail"/>
    <property type="match status" value="1"/>
</dbReference>
<dbReference type="RefSeq" id="WP_002702718.1">
    <property type="nucleotide sequence ID" value="NZ_AAWS01000047.1"/>
</dbReference>
<proteinExistence type="inferred from homology"/>
<feature type="active site" description="Charge relay system" evidence="4">
    <location>
        <position position="402"/>
    </location>
</feature>